<feature type="transmembrane region" description="Helical" evidence="1">
    <location>
        <begin position="220"/>
        <end position="244"/>
    </location>
</feature>
<keyword evidence="1" id="KW-1133">Transmembrane helix</keyword>
<dbReference type="EMBL" id="JANBPY010000027">
    <property type="protein sequence ID" value="KAJ1969741.1"/>
    <property type="molecule type" value="Genomic_DNA"/>
</dbReference>
<feature type="transmembrane region" description="Helical" evidence="1">
    <location>
        <begin position="134"/>
        <end position="157"/>
    </location>
</feature>
<keyword evidence="1" id="KW-0472">Membrane</keyword>
<evidence type="ECO:0000313" key="2">
    <source>
        <dbReference type="EMBL" id="KAJ1969741.1"/>
    </source>
</evidence>
<dbReference type="Proteomes" id="UP001150925">
    <property type="component" value="Unassembled WGS sequence"/>
</dbReference>
<feature type="transmembrane region" description="Helical" evidence="1">
    <location>
        <begin position="70"/>
        <end position="91"/>
    </location>
</feature>
<proteinExistence type="predicted"/>
<sequence length="351" mass="39217">MLSSSESNVMILAKRANDTEKFYLPNGQPLTAEEPVAIQSKLIVGGMVIAGLLFTMALNVVFVNRKRTKFYWVNVVQNVAAILSVLAATMINQELYTHSCYVLNFFASFGMAVSISGCQYVLLLRLNALVENAIMIWASTIIIVAHAVYFVVISMTHKPLVFGTGLCYNTTDLGLQVVYVVVSLCTEIYLTGHFIWQILHHIKCIQGLQRDVQVSAYRRLMDVGTYVTVINTLCGIALWVFALLPQLHQFYYTVLTLMVVAPSCTTTFLCWVIFSTVYVQGFDNTFRKRIFPVPGSGDTQEEGNVVVESKSVVTRATTMGHHSNEWQLTNYPASICEDTVTTDFQDRPKSP</sequence>
<reference evidence="2" key="1">
    <citation type="submission" date="2022-07" db="EMBL/GenBank/DDBJ databases">
        <title>Phylogenomic reconstructions and comparative analyses of Kickxellomycotina fungi.</title>
        <authorList>
            <person name="Reynolds N.K."/>
            <person name="Stajich J.E."/>
            <person name="Barry K."/>
            <person name="Grigoriev I.V."/>
            <person name="Crous P."/>
            <person name="Smith M.E."/>
        </authorList>
    </citation>
    <scope>NUCLEOTIDE SEQUENCE</scope>
    <source>
        <strain evidence="2">RSA 1196</strain>
    </source>
</reference>
<evidence type="ECO:0000313" key="3">
    <source>
        <dbReference type="Proteomes" id="UP001150925"/>
    </source>
</evidence>
<keyword evidence="1" id="KW-0812">Transmembrane</keyword>
<organism evidence="2 3">
    <name type="scientific">Dispira parvispora</name>
    <dbReference type="NCBI Taxonomy" id="1520584"/>
    <lineage>
        <taxon>Eukaryota</taxon>
        <taxon>Fungi</taxon>
        <taxon>Fungi incertae sedis</taxon>
        <taxon>Zoopagomycota</taxon>
        <taxon>Kickxellomycotina</taxon>
        <taxon>Dimargaritomycetes</taxon>
        <taxon>Dimargaritales</taxon>
        <taxon>Dimargaritaceae</taxon>
        <taxon>Dispira</taxon>
    </lineage>
</organism>
<gene>
    <name evidence="2" type="ORF">IWQ62_000423</name>
</gene>
<name>A0A9W8B0P4_9FUNG</name>
<keyword evidence="3" id="KW-1185">Reference proteome</keyword>
<feature type="transmembrane region" description="Helical" evidence="1">
    <location>
        <begin position="103"/>
        <end position="122"/>
    </location>
</feature>
<feature type="transmembrane region" description="Helical" evidence="1">
    <location>
        <begin position="42"/>
        <end position="63"/>
    </location>
</feature>
<protein>
    <submittedName>
        <fullName evidence="2">Uncharacterized protein</fullName>
    </submittedName>
</protein>
<dbReference type="OrthoDB" id="2308757at2759"/>
<comment type="caution">
    <text evidence="2">The sequence shown here is derived from an EMBL/GenBank/DDBJ whole genome shotgun (WGS) entry which is preliminary data.</text>
</comment>
<feature type="transmembrane region" description="Helical" evidence="1">
    <location>
        <begin position="177"/>
        <end position="199"/>
    </location>
</feature>
<accession>A0A9W8B0P4</accession>
<feature type="transmembrane region" description="Helical" evidence="1">
    <location>
        <begin position="250"/>
        <end position="279"/>
    </location>
</feature>
<dbReference type="AlphaFoldDB" id="A0A9W8B0P4"/>
<evidence type="ECO:0000256" key="1">
    <source>
        <dbReference type="SAM" id="Phobius"/>
    </source>
</evidence>